<keyword evidence="12" id="KW-1185">Reference proteome</keyword>
<dbReference type="GO" id="GO:0015627">
    <property type="term" value="C:type II protein secretion system complex"/>
    <property type="evidence" value="ECO:0007669"/>
    <property type="project" value="InterPro"/>
</dbReference>
<dbReference type="RefSeq" id="WP_244359349.1">
    <property type="nucleotide sequence ID" value="NZ_JAJNNZ010000026.1"/>
</dbReference>
<gene>
    <name evidence="11" type="ORF">LNL84_18920</name>
</gene>
<organism evidence="11 12">
    <name type="scientific">Vibrio gelatinilyticus</name>
    <dbReference type="NCBI Taxonomy" id="2893468"/>
    <lineage>
        <taxon>Bacteria</taxon>
        <taxon>Pseudomonadati</taxon>
        <taxon>Pseudomonadota</taxon>
        <taxon>Gammaproteobacteria</taxon>
        <taxon>Vibrionales</taxon>
        <taxon>Vibrionaceae</taxon>
        <taxon>Vibrio</taxon>
    </lineage>
</organism>
<comment type="similarity">
    <text evidence="2">Belongs to the GSP N family.</text>
</comment>
<keyword evidence="5" id="KW-1003">Cell membrane</keyword>
<proteinExistence type="inferred from homology"/>
<evidence type="ECO:0000256" key="5">
    <source>
        <dbReference type="ARBA" id="ARBA00022475"/>
    </source>
</evidence>
<sequence length="252" mass="27244">MKRAVIYTGVFSAAFLASALYHLPAKVLVNQLPLPTGVTLDNVQGSVWQGSAQDVSFQRWNFGEVSWVFQWTSLLTLSPEYAVKFGRNSALGLIGKGHVGASFSSVYARSVIASISAQQALDLAPMALPVSVGGQLELVIRNWSSDGSWCQSGDGSISWNSGYIESPLGSLTAGSTVADVQCENSVVRAQGSQKSSHVSSEFQGELKPNRQYTSNAWFKPGSDFPESMNSQLKWLGSPDTQGRYTFNYQGRL</sequence>
<evidence type="ECO:0000256" key="10">
    <source>
        <dbReference type="ARBA" id="ARBA00030772"/>
    </source>
</evidence>
<evidence type="ECO:0000256" key="3">
    <source>
        <dbReference type="ARBA" id="ARBA00021563"/>
    </source>
</evidence>
<evidence type="ECO:0000313" key="11">
    <source>
        <dbReference type="EMBL" id="MCJ2378875.1"/>
    </source>
</evidence>
<evidence type="ECO:0000256" key="2">
    <source>
        <dbReference type="ARBA" id="ARBA00007208"/>
    </source>
</evidence>
<evidence type="ECO:0000256" key="6">
    <source>
        <dbReference type="ARBA" id="ARBA00022519"/>
    </source>
</evidence>
<dbReference type="Proteomes" id="UP001139488">
    <property type="component" value="Unassembled WGS sequence"/>
</dbReference>
<dbReference type="InterPro" id="IPR022792">
    <property type="entry name" value="T2SS_protein-GspN"/>
</dbReference>
<keyword evidence="7" id="KW-0812">Transmembrane</keyword>
<evidence type="ECO:0000256" key="4">
    <source>
        <dbReference type="ARBA" id="ARBA00022448"/>
    </source>
</evidence>
<evidence type="ECO:0000256" key="1">
    <source>
        <dbReference type="ARBA" id="ARBA00004533"/>
    </source>
</evidence>
<keyword evidence="9" id="KW-0472">Membrane</keyword>
<dbReference type="EMBL" id="JAJNNZ010000026">
    <property type="protein sequence ID" value="MCJ2378875.1"/>
    <property type="molecule type" value="Genomic_DNA"/>
</dbReference>
<name>A0A9X1WG55_9VIBR</name>
<evidence type="ECO:0000256" key="9">
    <source>
        <dbReference type="ARBA" id="ARBA00023136"/>
    </source>
</evidence>
<dbReference type="Pfam" id="PF01203">
    <property type="entry name" value="T2SSN"/>
    <property type="match status" value="1"/>
</dbReference>
<dbReference type="GO" id="GO:0005886">
    <property type="term" value="C:plasma membrane"/>
    <property type="evidence" value="ECO:0007669"/>
    <property type="project" value="UniProtKB-SubCell"/>
</dbReference>
<evidence type="ECO:0000256" key="8">
    <source>
        <dbReference type="ARBA" id="ARBA00022927"/>
    </source>
</evidence>
<keyword evidence="6" id="KW-0997">Cell inner membrane</keyword>
<comment type="subcellular location">
    <subcellularLocation>
        <location evidence="1">Cell inner membrane</location>
    </subcellularLocation>
</comment>
<evidence type="ECO:0000313" key="12">
    <source>
        <dbReference type="Proteomes" id="UP001139488"/>
    </source>
</evidence>
<reference evidence="11" key="1">
    <citation type="submission" date="2021-11" db="EMBL/GenBank/DDBJ databases">
        <title>Vibrio ZSDE26 sp. nov. and Vibrio ZSDZ34 sp. nov., isolated from coastal seawater in Qingdao.</title>
        <authorList>
            <person name="Zhang P."/>
        </authorList>
    </citation>
    <scope>NUCLEOTIDE SEQUENCE</scope>
    <source>
        <strain evidence="11">ZSDZ34</strain>
    </source>
</reference>
<protein>
    <recommendedName>
        <fullName evidence="3">Type II secretion system protein N</fullName>
    </recommendedName>
    <alternativeName>
        <fullName evidence="10">General secretion pathway protein N</fullName>
    </alternativeName>
</protein>
<comment type="caution">
    <text evidence="11">The sequence shown here is derived from an EMBL/GenBank/DDBJ whole genome shotgun (WGS) entry which is preliminary data.</text>
</comment>
<keyword evidence="4" id="KW-0813">Transport</keyword>
<keyword evidence="8" id="KW-0653">Protein transport</keyword>
<dbReference type="AlphaFoldDB" id="A0A9X1WG55"/>
<dbReference type="GO" id="GO:0015628">
    <property type="term" value="P:protein secretion by the type II secretion system"/>
    <property type="evidence" value="ECO:0007669"/>
    <property type="project" value="InterPro"/>
</dbReference>
<accession>A0A9X1WG55</accession>
<evidence type="ECO:0000256" key="7">
    <source>
        <dbReference type="ARBA" id="ARBA00022692"/>
    </source>
</evidence>